<evidence type="ECO:0000256" key="1">
    <source>
        <dbReference type="ARBA" id="ARBA00006995"/>
    </source>
</evidence>
<gene>
    <name evidence="2" type="ORF">LTR24_008399</name>
</gene>
<dbReference type="Proteomes" id="UP001345013">
    <property type="component" value="Unassembled WGS sequence"/>
</dbReference>
<proteinExistence type="inferred from homology"/>
<name>A0ABR0K050_9EURO</name>
<keyword evidence="3" id="KW-1185">Reference proteome</keyword>
<dbReference type="Gene3D" id="1.25.40.10">
    <property type="entry name" value="Tetratricopeptide repeat domain"/>
    <property type="match status" value="1"/>
</dbReference>
<evidence type="ECO:0000313" key="2">
    <source>
        <dbReference type="EMBL" id="KAK5080825.1"/>
    </source>
</evidence>
<reference evidence="2 3" key="1">
    <citation type="submission" date="2023-08" db="EMBL/GenBank/DDBJ databases">
        <title>Black Yeasts Isolated from many extreme environments.</title>
        <authorList>
            <person name="Coleine C."/>
            <person name="Stajich J.E."/>
            <person name="Selbmann L."/>
        </authorList>
    </citation>
    <scope>NUCLEOTIDE SEQUENCE [LARGE SCALE GENOMIC DNA]</scope>
    <source>
        <strain evidence="2 3">CCFEE 5885</strain>
    </source>
</reference>
<dbReference type="EMBL" id="JAVRRG010000144">
    <property type="protein sequence ID" value="KAK5080825.1"/>
    <property type="molecule type" value="Genomic_DNA"/>
</dbReference>
<comment type="similarity">
    <text evidence="1">Belongs to the TTC36 family.</text>
</comment>
<comment type="caution">
    <text evidence="2">The sequence shown here is derived from an EMBL/GenBank/DDBJ whole genome shotgun (WGS) entry which is preliminary data.</text>
</comment>
<accession>A0ABR0K050</accession>
<dbReference type="PANTHER" id="PTHR21405">
    <property type="entry name" value="CDNA SEQUENCE BC021608"/>
    <property type="match status" value="1"/>
</dbReference>
<dbReference type="PANTHER" id="PTHR21405:SF0">
    <property type="entry name" value="TETRATRICOPEPTIDE REPEAT PROTEIN 36"/>
    <property type="match status" value="1"/>
</dbReference>
<dbReference type="InterPro" id="IPR011990">
    <property type="entry name" value="TPR-like_helical_dom_sf"/>
</dbReference>
<organism evidence="2 3">
    <name type="scientific">Lithohypha guttulata</name>
    <dbReference type="NCBI Taxonomy" id="1690604"/>
    <lineage>
        <taxon>Eukaryota</taxon>
        <taxon>Fungi</taxon>
        <taxon>Dikarya</taxon>
        <taxon>Ascomycota</taxon>
        <taxon>Pezizomycotina</taxon>
        <taxon>Eurotiomycetes</taxon>
        <taxon>Chaetothyriomycetidae</taxon>
        <taxon>Chaetothyriales</taxon>
        <taxon>Trichomeriaceae</taxon>
        <taxon>Lithohypha</taxon>
    </lineage>
</organism>
<dbReference type="InterPro" id="IPR038906">
    <property type="entry name" value="TTC36"/>
</dbReference>
<protein>
    <submittedName>
        <fullName evidence="2">Uncharacterized protein</fullName>
    </submittedName>
</protein>
<evidence type="ECO:0000313" key="3">
    <source>
        <dbReference type="Proteomes" id="UP001345013"/>
    </source>
</evidence>
<sequence length="275" mass="29252">MSSATRLSSNDRAVLGALFDPEASLDRGNTTNIQQNNTKSPSTSILDELIAAEQQAIRPLNISDPSQTDVVAAITQLTALIAANPSYSSAYNNRAQTYRLLRNSDSDPSILHNVLSDLNKAISLSTPTSQLSPASPYDARVLASAHTHRGYLLLRASTSPSLLTLLPSLDVPLLGNARTPSQFEELASADFAVAGRYGNKTARDLAVKTNPYAKLCGQIVREALQREITAYYEGNGGYGLAVEVTMEVRIGAVEDPAEAEGSISLEDGCGLTSEP</sequence>